<dbReference type="AlphaFoldDB" id="A0A3L7A1V2"/>
<sequence length="281" mass="29973">MGAGVLIGVCSLLFSGCMAQVEIESRGGDLEGVSIEGRESVVAQLDFDTGAVQLPLDQFSADAPEFTSRMTAAMETLVQRCLVERGFPGPVTIESKVSEEGRTFGAWSVSKAAAFGFAGEPERTAEDAVPRGAGYDEAFGSCLDDMRNSLRSEFSYTDAANIDRQISTAAYGLTVQSAAGKQAYEDRALCAESKGIVMDPDRISASVQYYEEAPDMQIRTATAFAECSVSTGAVQTLFDLMARYQTAMIERSAGALSEHQKKLAEISARFDAIISGAEVPE</sequence>
<keyword evidence="2" id="KW-1185">Reference proteome</keyword>
<accession>A0A3L7A1V2</accession>
<evidence type="ECO:0000313" key="2">
    <source>
        <dbReference type="Proteomes" id="UP000272503"/>
    </source>
</evidence>
<organism evidence="1 2">
    <name type="scientific">Mycetocola tolaasinivorans</name>
    <dbReference type="NCBI Taxonomy" id="76635"/>
    <lineage>
        <taxon>Bacteria</taxon>
        <taxon>Bacillati</taxon>
        <taxon>Actinomycetota</taxon>
        <taxon>Actinomycetes</taxon>
        <taxon>Micrococcales</taxon>
        <taxon>Microbacteriaceae</taxon>
        <taxon>Mycetocola</taxon>
    </lineage>
</organism>
<name>A0A3L7A1V2_9MICO</name>
<dbReference type="Proteomes" id="UP000272503">
    <property type="component" value="Unassembled WGS sequence"/>
</dbReference>
<evidence type="ECO:0000313" key="1">
    <source>
        <dbReference type="EMBL" id="RLP74276.1"/>
    </source>
</evidence>
<reference evidence="1 2" key="1">
    <citation type="submission" date="2018-10" db="EMBL/GenBank/DDBJ databases">
        <authorList>
            <person name="Li J."/>
        </authorList>
    </citation>
    <scope>NUCLEOTIDE SEQUENCE [LARGE SCALE GENOMIC DNA]</scope>
    <source>
        <strain evidence="1 2">IF 016277</strain>
    </source>
</reference>
<comment type="caution">
    <text evidence="1">The sequence shown here is derived from an EMBL/GenBank/DDBJ whole genome shotgun (WGS) entry which is preliminary data.</text>
</comment>
<proteinExistence type="predicted"/>
<dbReference type="EMBL" id="RCUX01000011">
    <property type="protein sequence ID" value="RLP74276.1"/>
    <property type="molecule type" value="Genomic_DNA"/>
</dbReference>
<gene>
    <name evidence="1" type="ORF">D9V32_13040</name>
</gene>
<protein>
    <submittedName>
        <fullName evidence="1">Uncharacterized protein</fullName>
    </submittedName>
</protein>